<sequence>MDGDKYALVDFPIDRFDLWTLFFGVIGIVAFFYILIQIGGLPGKIAQRRNHPHAEAVKYVGWIGLFTIFPYIHALIWAIHDSITVDVRKMPKEGAPGEVDAPNPPGLTPPPADTSATGETVASEPAVQAEEKA</sequence>
<organism evidence="3 4">
    <name type="scientific">Flavimaribacter sediminis</name>
    <dbReference type="NCBI Taxonomy" id="2865987"/>
    <lineage>
        <taxon>Bacteria</taxon>
        <taxon>Pseudomonadati</taxon>
        <taxon>Pseudomonadota</taxon>
        <taxon>Alphaproteobacteria</taxon>
        <taxon>Hyphomicrobiales</taxon>
        <taxon>Rhizobiaceae</taxon>
        <taxon>Flavimaribacter</taxon>
    </lineage>
</organism>
<keyword evidence="2" id="KW-0812">Transmembrane</keyword>
<name>A0AAE3D3X4_9HYPH</name>
<proteinExistence type="predicted"/>
<dbReference type="RefSeq" id="WP_220231301.1">
    <property type="nucleotide sequence ID" value="NZ_JAICBX010000007.1"/>
</dbReference>
<feature type="compositionally biased region" description="Pro residues" evidence="1">
    <location>
        <begin position="102"/>
        <end position="112"/>
    </location>
</feature>
<keyword evidence="2" id="KW-0472">Membrane</keyword>
<evidence type="ECO:0000313" key="3">
    <source>
        <dbReference type="EMBL" id="MBW8640567.1"/>
    </source>
</evidence>
<evidence type="ECO:0000313" key="4">
    <source>
        <dbReference type="Proteomes" id="UP001196509"/>
    </source>
</evidence>
<evidence type="ECO:0000256" key="2">
    <source>
        <dbReference type="SAM" id="Phobius"/>
    </source>
</evidence>
<gene>
    <name evidence="3" type="ORF">K1W69_25465</name>
</gene>
<evidence type="ECO:0000256" key="1">
    <source>
        <dbReference type="SAM" id="MobiDB-lite"/>
    </source>
</evidence>
<feature type="transmembrane region" description="Helical" evidence="2">
    <location>
        <begin position="18"/>
        <end position="38"/>
    </location>
</feature>
<dbReference type="Proteomes" id="UP001196509">
    <property type="component" value="Unassembled WGS sequence"/>
</dbReference>
<dbReference type="AlphaFoldDB" id="A0AAE3D3X4"/>
<reference evidence="3" key="1">
    <citation type="submission" date="2021-08" db="EMBL/GenBank/DDBJ databases">
        <title>Hoeflea bacterium WL0058 sp. nov., isolated from the sediment.</title>
        <authorList>
            <person name="Wang L."/>
            <person name="Zhang D."/>
        </authorList>
    </citation>
    <scope>NUCLEOTIDE SEQUENCE</scope>
    <source>
        <strain evidence="3">WL0058</strain>
    </source>
</reference>
<feature type="transmembrane region" description="Helical" evidence="2">
    <location>
        <begin position="59"/>
        <end position="79"/>
    </location>
</feature>
<keyword evidence="2" id="KW-1133">Transmembrane helix</keyword>
<accession>A0AAE3D3X4</accession>
<dbReference type="EMBL" id="JAICBX010000007">
    <property type="protein sequence ID" value="MBW8640567.1"/>
    <property type="molecule type" value="Genomic_DNA"/>
</dbReference>
<dbReference type="Pfam" id="PF11742">
    <property type="entry name" value="DUF3302"/>
    <property type="match status" value="1"/>
</dbReference>
<protein>
    <submittedName>
        <fullName evidence="3">DUF3302 domain-containing protein</fullName>
    </submittedName>
</protein>
<comment type="caution">
    <text evidence="3">The sequence shown here is derived from an EMBL/GenBank/DDBJ whole genome shotgun (WGS) entry which is preliminary data.</text>
</comment>
<keyword evidence="4" id="KW-1185">Reference proteome</keyword>
<dbReference type="InterPro" id="IPR011223">
    <property type="entry name" value="UCP028770"/>
</dbReference>
<feature type="region of interest" description="Disordered" evidence="1">
    <location>
        <begin position="92"/>
        <end position="133"/>
    </location>
</feature>